<dbReference type="EMBL" id="LABX01000098">
    <property type="protein sequence ID" value="KMO34810.1"/>
    <property type="molecule type" value="Genomic_DNA"/>
</dbReference>
<evidence type="ECO:0000259" key="5">
    <source>
        <dbReference type="Pfam" id="PF00389"/>
    </source>
</evidence>
<gene>
    <name evidence="7" type="primary">ldhA</name>
    <name evidence="7" type="ORF">Maq22A_5p70080</name>
    <name evidence="8" type="ORF">VP06_13295</name>
</gene>
<dbReference type="EMBL" id="AP014709">
    <property type="protein sequence ID" value="BAQ50440.1"/>
    <property type="molecule type" value="Genomic_DNA"/>
</dbReference>
<evidence type="ECO:0000313" key="8">
    <source>
        <dbReference type="EMBL" id="KMO34810.1"/>
    </source>
</evidence>
<dbReference type="Proteomes" id="UP000061432">
    <property type="component" value="Plasmid pMaq22A_5p"/>
</dbReference>
<dbReference type="RefSeq" id="WP_048464248.1">
    <property type="nucleotide sequence ID" value="NZ_AP014709.1"/>
</dbReference>
<dbReference type="CDD" id="cd12157">
    <property type="entry name" value="PTDH"/>
    <property type="match status" value="1"/>
</dbReference>
<dbReference type="PANTHER" id="PTHR10996">
    <property type="entry name" value="2-HYDROXYACID DEHYDROGENASE-RELATED"/>
    <property type="match status" value="1"/>
</dbReference>
<reference evidence="10" key="2">
    <citation type="submission" date="2015-01" db="EMBL/GenBank/DDBJ databases">
        <title>Complete genome sequence of Methylobacterium aquaticum strain 22A.</title>
        <authorList>
            <person name="Tani A."/>
            <person name="Ogura Y."/>
            <person name="Hayashi T."/>
        </authorList>
    </citation>
    <scope>NUCLEOTIDE SEQUENCE [LARGE SCALE GENOMIC DNA]</scope>
    <source>
        <strain evidence="10">MA-22A</strain>
        <plasmid evidence="10">Plasmid pMaq22A_5p DNA</plasmid>
    </source>
</reference>
<dbReference type="InterPro" id="IPR006139">
    <property type="entry name" value="D-isomer_2_OHA_DH_cat_dom"/>
</dbReference>
<dbReference type="AlphaFoldDB" id="A0A0C6G2N7"/>
<dbReference type="KEGG" id="maqu:Maq22A_5p70080"/>
<keyword evidence="7" id="KW-0614">Plasmid</keyword>
<comment type="similarity">
    <text evidence="1 3">Belongs to the D-isomer specific 2-hydroxyacid dehydrogenase family.</text>
</comment>
<evidence type="ECO:0000256" key="4">
    <source>
        <dbReference type="SAM" id="MobiDB-lite"/>
    </source>
</evidence>
<feature type="domain" description="D-isomer specific 2-hydroxyacid dehydrogenase catalytic" evidence="5">
    <location>
        <begin position="5"/>
        <end position="327"/>
    </location>
</feature>
<dbReference type="InterPro" id="IPR036291">
    <property type="entry name" value="NAD(P)-bd_dom_sf"/>
</dbReference>
<dbReference type="Pfam" id="PF02826">
    <property type="entry name" value="2-Hacid_dh_C"/>
    <property type="match status" value="1"/>
</dbReference>
<feature type="compositionally biased region" description="Basic residues" evidence="4">
    <location>
        <begin position="334"/>
        <end position="343"/>
    </location>
</feature>
<evidence type="ECO:0000313" key="10">
    <source>
        <dbReference type="Proteomes" id="UP000061432"/>
    </source>
</evidence>
<evidence type="ECO:0000256" key="1">
    <source>
        <dbReference type="ARBA" id="ARBA00005854"/>
    </source>
</evidence>
<dbReference type="GO" id="GO:0008465">
    <property type="term" value="F:hydroxypyruvate reductase (NADH) activity"/>
    <property type="evidence" value="ECO:0007669"/>
    <property type="project" value="TreeGrafter"/>
</dbReference>
<dbReference type="InterPro" id="IPR006140">
    <property type="entry name" value="D-isomer_DH_NAD-bd"/>
</dbReference>
<organism evidence="7 10">
    <name type="scientific">Methylobacterium aquaticum</name>
    <dbReference type="NCBI Taxonomy" id="270351"/>
    <lineage>
        <taxon>Bacteria</taxon>
        <taxon>Pseudomonadati</taxon>
        <taxon>Pseudomonadota</taxon>
        <taxon>Alphaproteobacteria</taxon>
        <taxon>Hyphomicrobiales</taxon>
        <taxon>Methylobacteriaceae</taxon>
        <taxon>Methylobacterium</taxon>
    </lineage>
</organism>
<dbReference type="OrthoDB" id="9793626at2"/>
<feature type="domain" description="D-isomer specific 2-hydroxyacid dehydrogenase NAD-binding" evidence="6">
    <location>
        <begin position="110"/>
        <end position="295"/>
    </location>
</feature>
<feature type="region of interest" description="Disordered" evidence="4">
    <location>
        <begin position="321"/>
        <end position="343"/>
    </location>
</feature>
<dbReference type="GO" id="GO:0005829">
    <property type="term" value="C:cytosol"/>
    <property type="evidence" value="ECO:0007669"/>
    <property type="project" value="TreeGrafter"/>
</dbReference>
<protein>
    <submittedName>
        <fullName evidence="7">2-hydroxyacid dehydrogenase</fullName>
    </submittedName>
</protein>
<dbReference type="SUPFAM" id="SSF52283">
    <property type="entry name" value="Formate/glycerate dehydrogenase catalytic domain-like"/>
    <property type="match status" value="1"/>
</dbReference>
<proteinExistence type="inferred from homology"/>
<dbReference type="InterPro" id="IPR050223">
    <property type="entry name" value="D-isomer_2-hydroxyacid_DH"/>
</dbReference>
<sequence>MRAKVVVTNPVFPETEALLEPLCSLDVNPGPDPWPPEEVKRRCADADGVFTFMTDRVDADFLAACPRLKVVSCALKGWDNFDVTACTDAGVWLTAVPDLLTEPTAELAVGLAIGLCRNVLIGDRAVRAGFEGWRASLYGAGLSGSVIGIAGMGKVGQAIARRLGGFGAREIVYFDAATLPVDAERALGLRRVAWETLVAQSDLLILALPLTPATRHLLNAETLAKAQPWLRIVNAGRGSVADEAAVADALSGGRIGGYAADVFEMEDWALDDRPRSIEPRLLSDHDRTLFTPHLGSGVVAVRREIEAAAARNLLAVLQGKEPPDAINWPSQPRTQRKGHAPSL</sequence>
<evidence type="ECO:0000313" key="7">
    <source>
        <dbReference type="EMBL" id="BAQ50440.1"/>
    </source>
</evidence>
<evidence type="ECO:0000256" key="3">
    <source>
        <dbReference type="RuleBase" id="RU003719"/>
    </source>
</evidence>
<dbReference type="GO" id="GO:0051287">
    <property type="term" value="F:NAD binding"/>
    <property type="evidence" value="ECO:0007669"/>
    <property type="project" value="InterPro"/>
</dbReference>
<accession>A0A0C6G2N7</accession>
<dbReference type="SUPFAM" id="SSF51735">
    <property type="entry name" value="NAD(P)-binding Rossmann-fold domains"/>
    <property type="match status" value="1"/>
</dbReference>
<evidence type="ECO:0000256" key="2">
    <source>
        <dbReference type="ARBA" id="ARBA00023002"/>
    </source>
</evidence>
<geneLocation type="plasmid" evidence="7">
    <name>pMaq22A_5p</name>
</geneLocation>
<dbReference type="Pfam" id="PF00389">
    <property type="entry name" value="2-Hacid_dh"/>
    <property type="match status" value="1"/>
</dbReference>
<geneLocation type="plasmid" evidence="10">
    <name>pMaq22A_5p DNA</name>
</geneLocation>
<dbReference type="PATRIC" id="fig|270351.10.peg.7635"/>
<name>A0A0C6G2N7_9HYPH</name>
<dbReference type="PANTHER" id="PTHR10996:SF257">
    <property type="entry name" value="GLYOXYLATE REDUCTASE 1"/>
    <property type="match status" value="1"/>
</dbReference>
<dbReference type="Proteomes" id="UP000035929">
    <property type="component" value="Unassembled WGS sequence"/>
</dbReference>
<reference evidence="7 10" key="1">
    <citation type="journal article" date="2015" name="Genome Announc.">
        <title>Complete Genome Sequence of Methylobacterium aquaticum Strain 22A, Isolated from Racomitrium japonicum Moss.</title>
        <authorList>
            <person name="Tani A."/>
            <person name="Ogura Y."/>
            <person name="Hayashi T."/>
            <person name="Kimbara K."/>
        </authorList>
    </citation>
    <scope>NUCLEOTIDE SEQUENCE [LARGE SCALE GENOMIC DNA]</scope>
    <source>
        <strain evidence="7 10">MA-22A</strain>
        <plasmid evidence="10">Plasmid pMaq22A_5p DNA</plasmid>
        <plasmid evidence="7">pMaq22A_5p</plasmid>
    </source>
</reference>
<reference evidence="8 9" key="3">
    <citation type="submission" date="2015-03" db="EMBL/GenBank/DDBJ databases">
        <title>Genome sequencing of Methylobacterium aquaticum DSM16371 type strain.</title>
        <authorList>
            <person name="Chaudhry V."/>
            <person name="Patil P.B."/>
        </authorList>
    </citation>
    <scope>NUCLEOTIDE SEQUENCE [LARGE SCALE GENOMIC DNA]</scope>
    <source>
        <strain evidence="8 9">DSM 16371</strain>
    </source>
</reference>
<dbReference type="GO" id="GO:0030267">
    <property type="term" value="F:glyoxylate reductase (NADPH) activity"/>
    <property type="evidence" value="ECO:0007669"/>
    <property type="project" value="TreeGrafter"/>
</dbReference>
<dbReference type="Gene3D" id="3.40.50.720">
    <property type="entry name" value="NAD(P)-binding Rossmann-like Domain"/>
    <property type="match status" value="2"/>
</dbReference>
<keyword evidence="2 3" id="KW-0560">Oxidoreductase</keyword>
<evidence type="ECO:0000259" key="6">
    <source>
        <dbReference type="Pfam" id="PF02826"/>
    </source>
</evidence>
<evidence type="ECO:0000313" key="9">
    <source>
        <dbReference type="Proteomes" id="UP000035929"/>
    </source>
</evidence>